<protein>
    <submittedName>
        <fullName evidence="4">Unannotated protein</fullName>
    </submittedName>
</protein>
<dbReference type="CDD" id="cd04301">
    <property type="entry name" value="NAT_SF"/>
    <property type="match status" value="1"/>
</dbReference>
<evidence type="ECO:0000256" key="2">
    <source>
        <dbReference type="ARBA" id="ARBA00023315"/>
    </source>
</evidence>
<dbReference type="PROSITE" id="PS51186">
    <property type="entry name" value="GNAT"/>
    <property type="match status" value="1"/>
</dbReference>
<evidence type="ECO:0000259" key="3">
    <source>
        <dbReference type="PROSITE" id="PS51186"/>
    </source>
</evidence>
<dbReference type="PANTHER" id="PTHR43877">
    <property type="entry name" value="AMINOALKYLPHOSPHONATE N-ACETYLTRANSFERASE-RELATED-RELATED"/>
    <property type="match status" value="1"/>
</dbReference>
<dbReference type="Pfam" id="PF00583">
    <property type="entry name" value="Acetyltransf_1"/>
    <property type="match status" value="1"/>
</dbReference>
<name>A0A6J6ANS8_9ZZZZ</name>
<keyword evidence="1" id="KW-0808">Transferase</keyword>
<evidence type="ECO:0000313" key="4">
    <source>
        <dbReference type="EMBL" id="CAB4372304.1"/>
    </source>
</evidence>
<organism evidence="4">
    <name type="scientific">freshwater metagenome</name>
    <dbReference type="NCBI Taxonomy" id="449393"/>
    <lineage>
        <taxon>unclassified sequences</taxon>
        <taxon>metagenomes</taxon>
        <taxon>ecological metagenomes</taxon>
    </lineage>
</organism>
<accession>A0A6J6ANS8</accession>
<dbReference type="InterPro" id="IPR016181">
    <property type="entry name" value="Acyl_CoA_acyltransferase"/>
</dbReference>
<sequence>MDPIALTIVPACSRPEAAPHFARLQFEAWGHLYPQSSIEQSTFDLRAELSHSTDLALLRMAWFALDADDQPLGVIMLLGGGEVEPEDAIELPGPWLAGLIVDPRSRRQGVASALIDFVTTTARVVGFKRLRLVTEHEVSFYERRGWVREREVTLNSVPNTVMFTTLTP</sequence>
<keyword evidence="2" id="KW-0012">Acyltransferase</keyword>
<dbReference type="SUPFAM" id="SSF55729">
    <property type="entry name" value="Acyl-CoA N-acyltransferases (Nat)"/>
    <property type="match status" value="1"/>
</dbReference>
<proteinExistence type="predicted"/>
<dbReference type="EMBL" id="CAEUNJ010000065">
    <property type="protein sequence ID" value="CAB4372304.1"/>
    <property type="molecule type" value="Genomic_DNA"/>
</dbReference>
<dbReference type="Gene3D" id="3.40.630.30">
    <property type="match status" value="1"/>
</dbReference>
<evidence type="ECO:0000256" key="1">
    <source>
        <dbReference type="ARBA" id="ARBA00022679"/>
    </source>
</evidence>
<dbReference type="InterPro" id="IPR050832">
    <property type="entry name" value="Bact_Acetyltransf"/>
</dbReference>
<dbReference type="InterPro" id="IPR000182">
    <property type="entry name" value="GNAT_dom"/>
</dbReference>
<feature type="domain" description="N-acetyltransferase" evidence="3">
    <location>
        <begin position="8"/>
        <end position="167"/>
    </location>
</feature>
<reference evidence="4" key="1">
    <citation type="submission" date="2020-05" db="EMBL/GenBank/DDBJ databases">
        <authorList>
            <person name="Chiriac C."/>
            <person name="Salcher M."/>
            <person name="Ghai R."/>
            <person name="Kavagutti S V."/>
        </authorList>
    </citation>
    <scope>NUCLEOTIDE SEQUENCE</scope>
</reference>
<dbReference type="AlphaFoldDB" id="A0A6J6ANS8"/>
<gene>
    <name evidence="4" type="ORF">UFOPK4201_01398</name>
</gene>
<dbReference type="GO" id="GO:0016747">
    <property type="term" value="F:acyltransferase activity, transferring groups other than amino-acyl groups"/>
    <property type="evidence" value="ECO:0007669"/>
    <property type="project" value="InterPro"/>
</dbReference>